<gene>
    <name evidence="1" type="ORF">BDM02DRAFT_3082037</name>
</gene>
<reference evidence="1" key="2">
    <citation type="journal article" date="2020" name="Nat. Commun.">
        <title>Large-scale genome sequencing of mycorrhizal fungi provides insights into the early evolution of symbiotic traits.</title>
        <authorList>
            <person name="Miyauchi S."/>
            <person name="Kiss E."/>
            <person name="Kuo A."/>
            <person name="Drula E."/>
            <person name="Kohler A."/>
            <person name="Sanchez-Garcia M."/>
            <person name="Morin E."/>
            <person name="Andreopoulos B."/>
            <person name="Barry K.W."/>
            <person name="Bonito G."/>
            <person name="Buee M."/>
            <person name="Carver A."/>
            <person name="Chen C."/>
            <person name="Cichocki N."/>
            <person name="Clum A."/>
            <person name="Culley D."/>
            <person name="Crous P.W."/>
            <person name="Fauchery L."/>
            <person name="Girlanda M."/>
            <person name="Hayes R.D."/>
            <person name="Keri Z."/>
            <person name="LaButti K."/>
            <person name="Lipzen A."/>
            <person name="Lombard V."/>
            <person name="Magnuson J."/>
            <person name="Maillard F."/>
            <person name="Murat C."/>
            <person name="Nolan M."/>
            <person name="Ohm R.A."/>
            <person name="Pangilinan J."/>
            <person name="Pereira M.F."/>
            <person name="Perotto S."/>
            <person name="Peter M."/>
            <person name="Pfister S."/>
            <person name="Riley R."/>
            <person name="Sitrit Y."/>
            <person name="Stielow J.B."/>
            <person name="Szollosi G."/>
            <person name="Zifcakova L."/>
            <person name="Stursova M."/>
            <person name="Spatafora J.W."/>
            <person name="Tedersoo L."/>
            <person name="Vaario L.M."/>
            <person name="Yamada A."/>
            <person name="Yan M."/>
            <person name="Wang P."/>
            <person name="Xu J."/>
            <person name="Bruns T."/>
            <person name="Baldrian P."/>
            <person name="Vilgalys R."/>
            <person name="Dunand C."/>
            <person name="Henrissat B."/>
            <person name="Grigoriev I.V."/>
            <person name="Hibbett D."/>
            <person name="Nagy L.G."/>
            <person name="Martin F.M."/>
        </authorList>
    </citation>
    <scope>NUCLEOTIDE SEQUENCE</scope>
    <source>
        <strain evidence="1">P2</strain>
    </source>
</reference>
<feature type="non-terminal residue" evidence="1">
    <location>
        <position position="1"/>
    </location>
</feature>
<proteinExistence type="predicted"/>
<accession>A0ACB6ZG29</accession>
<organism evidence="1 2">
    <name type="scientific">Thelephora ganbajun</name>
    <name type="common">Ganba fungus</name>
    <dbReference type="NCBI Taxonomy" id="370292"/>
    <lineage>
        <taxon>Eukaryota</taxon>
        <taxon>Fungi</taxon>
        <taxon>Dikarya</taxon>
        <taxon>Basidiomycota</taxon>
        <taxon>Agaricomycotina</taxon>
        <taxon>Agaricomycetes</taxon>
        <taxon>Thelephorales</taxon>
        <taxon>Thelephoraceae</taxon>
        <taxon>Thelephora</taxon>
    </lineage>
</organism>
<name>A0ACB6ZG29_THEGA</name>
<dbReference type="EMBL" id="MU118014">
    <property type="protein sequence ID" value="KAF9648408.1"/>
    <property type="molecule type" value="Genomic_DNA"/>
</dbReference>
<dbReference type="Proteomes" id="UP000886501">
    <property type="component" value="Unassembled WGS sequence"/>
</dbReference>
<sequence length="515" mass="58838">KRVAIIGAGSAGFAALKTFVHDIPKPDGQRWEIDLFEQRNGLGGVWSDDSSARYPYLPETPLYPQLYTNTPVPTMTYPNFPFPPYTPLYPAYDRIQAYHQNFATHFNLYPYIHLNHSLESAYWVGNASMGFWELSISTNGRQEEIIPFNKTSTYNSRHRPRITRRFDHLVVANGHNHYPRIPSWATDHAANEWLRNGKGRNIVHSIYFREPEEYAGKIILVVGAGGSGVDIVTQSSAHAKKVYHSFSSHGRHAPPWEVPGTIYKPRTKGFTSSCVQFEDGTEVFDVELVILATGYDYRFPFLDPSDPYNRPTRGIPTRERYAIVTTNASALSRTEGERRLTENLNYLFPLDRQIVSLSSLHPLNALLFIGLPFAIPNAPSDIAQSIFAGHLIAQPDRTLARELLLRNLTAFENRLADEGFDVYVLGHKMNIGSYTDVEYQDSLIAHLQSQGLVPSHDGGYVFVEPWRIRAREKVLELRMVWKEIENRGEEEVKRWLDGVESEEEWADLMDRLLKW</sequence>
<protein>
    <submittedName>
        <fullName evidence="1">FAD/NAD(P)-binding domain-containing protein</fullName>
    </submittedName>
</protein>
<evidence type="ECO:0000313" key="2">
    <source>
        <dbReference type="Proteomes" id="UP000886501"/>
    </source>
</evidence>
<comment type="caution">
    <text evidence="1">The sequence shown here is derived from an EMBL/GenBank/DDBJ whole genome shotgun (WGS) entry which is preliminary data.</text>
</comment>
<keyword evidence="2" id="KW-1185">Reference proteome</keyword>
<reference evidence="1" key="1">
    <citation type="submission" date="2019-10" db="EMBL/GenBank/DDBJ databases">
        <authorList>
            <consortium name="DOE Joint Genome Institute"/>
            <person name="Kuo A."/>
            <person name="Miyauchi S."/>
            <person name="Kiss E."/>
            <person name="Drula E."/>
            <person name="Kohler A."/>
            <person name="Sanchez-Garcia M."/>
            <person name="Andreopoulos B."/>
            <person name="Barry K.W."/>
            <person name="Bonito G."/>
            <person name="Buee M."/>
            <person name="Carver A."/>
            <person name="Chen C."/>
            <person name="Cichocki N."/>
            <person name="Clum A."/>
            <person name="Culley D."/>
            <person name="Crous P.W."/>
            <person name="Fauchery L."/>
            <person name="Girlanda M."/>
            <person name="Hayes R."/>
            <person name="Keri Z."/>
            <person name="Labutti K."/>
            <person name="Lipzen A."/>
            <person name="Lombard V."/>
            <person name="Magnuson J."/>
            <person name="Maillard F."/>
            <person name="Morin E."/>
            <person name="Murat C."/>
            <person name="Nolan M."/>
            <person name="Ohm R."/>
            <person name="Pangilinan J."/>
            <person name="Pereira M."/>
            <person name="Perotto S."/>
            <person name="Peter M."/>
            <person name="Riley R."/>
            <person name="Sitrit Y."/>
            <person name="Stielow B."/>
            <person name="Szollosi G."/>
            <person name="Zifcakova L."/>
            <person name="Stursova M."/>
            <person name="Spatafora J.W."/>
            <person name="Tedersoo L."/>
            <person name="Vaario L.-M."/>
            <person name="Yamada A."/>
            <person name="Yan M."/>
            <person name="Wang P."/>
            <person name="Xu J."/>
            <person name="Bruns T."/>
            <person name="Baldrian P."/>
            <person name="Vilgalys R."/>
            <person name="Henrissat B."/>
            <person name="Grigoriev I.V."/>
            <person name="Hibbett D."/>
            <person name="Nagy L.G."/>
            <person name="Martin F.M."/>
        </authorList>
    </citation>
    <scope>NUCLEOTIDE SEQUENCE</scope>
    <source>
        <strain evidence="1">P2</strain>
    </source>
</reference>
<evidence type="ECO:0000313" key="1">
    <source>
        <dbReference type="EMBL" id="KAF9648408.1"/>
    </source>
</evidence>
<feature type="non-terminal residue" evidence="1">
    <location>
        <position position="515"/>
    </location>
</feature>